<evidence type="ECO:0000256" key="3">
    <source>
        <dbReference type="ARBA" id="ARBA00012115"/>
    </source>
</evidence>
<evidence type="ECO:0000256" key="7">
    <source>
        <dbReference type="ARBA" id="ARBA00022842"/>
    </source>
</evidence>
<comment type="similarity">
    <text evidence="2">Belongs to the DNA repair enzymes AP/ExoA family.</text>
</comment>
<organism evidence="14 15">
    <name type="scientific">Electrophorus electricus</name>
    <name type="common">Electric eel</name>
    <name type="synonym">Gymnotus electricus</name>
    <dbReference type="NCBI Taxonomy" id="8005"/>
    <lineage>
        <taxon>Eukaryota</taxon>
        <taxon>Metazoa</taxon>
        <taxon>Chordata</taxon>
        <taxon>Craniata</taxon>
        <taxon>Vertebrata</taxon>
        <taxon>Euteleostomi</taxon>
        <taxon>Actinopterygii</taxon>
        <taxon>Neopterygii</taxon>
        <taxon>Teleostei</taxon>
        <taxon>Ostariophysi</taxon>
        <taxon>Gymnotiformes</taxon>
        <taxon>Gymnotoidei</taxon>
        <taxon>Gymnotidae</taxon>
        <taxon>Electrophorus</taxon>
    </lineage>
</organism>
<dbReference type="GeneTree" id="ENSGT01120000272906"/>
<dbReference type="RefSeq" id="XP_035389161.1">
    <property type="nucleotide sequence ID" value="XM_035533268.1"/>
</dbReference>
<evidence type="ECO:0000256" key="4">
    <source>
        <dbReference type="ARBA" id="ARBA00022723"/>
    </source>
</evidence>
<dbReference type="AlphaFoldDB" id="A0AAY5F531"/>
<reference evidence="14 15" key="1">
    <citation type="submission" date="2020-05" db="EMBL/GenBank/DDBJ databases">
        <title>Electrophorus electricus (electric eel) genome, fEleEle1, primary haplotype.</title>
        <authorList>
            <person name="Myers G."/>
            <person name="Meyer A."/>
            <person name="Fedrigo O."/>
            <person name="Formenti G."/>
            <person name="Rhie A."/>
            <person name="Tracey A."/>
            <person name="Sims Y."/>
            <person name="Jarvis E.D."/>
        </authorList>
    </citation>
    <scope>NUCLEOTIDE SEQUENCE [LARGE SCALE GENOMIC DNA]</scope>
</reference>
<comment type="catalytic activity">
    <reaction evidence="1">
        <text>Exonucleolytic cleavage in the 3'- to 5'-direction to yield nucleoside 5'-phosphates.</text>
        <dbReference type="EC" id="3.1.11.2"/>
    </reaction>
</comment>
<feature type="compositionally biased region" description="Basic and acidic residues" evidence="12">
    <location>
        <begin position="1"/>
        <end position="15"/>
    </location>
</feature>
<evidence type="ECO:0000256" key="12">
    <source>
        <dbReference type="SAM" id="MobiDB-lite"/>
    </source>
</evidence>
<dbReference type="PANTHER" id="PTHR22748">
    <property type="entry name" value="AP ENDONUCLEASE"/>
    <property type="match status" value="1"/>
</dbReference>
<feature type="active site" evidence="9">
    <location>
        <position position="160"/>
    </location>
</feature>
<dbReference type="SUPFAM" id="SSF56219">
    <property type="entry name" value="DNase I-like"/>
    <property type="match status" value="1"/>
</dbReference>
<feature type="domain" description="Endonuclease/exonuclease/phosphatase" evidence="13">
    <location>
        <begin position="47"/>
        <end position="257"/>
    </location>
</feature>
<keyword evidence="4 10" id="KW-0479">Metal-binding</keyword>
<dbReference type="CDD" id="cd09076">
    <property type="entry name" value="L1-EN"/>
    <property type="match status" value="1"/>
</dbReference>
<dbReference type="GO" id="GO:0008311">
    <property type="term" value="F:double-stranded DNA 3'-5' DNA exonuclease activity"/>
    <property type="evidence" value="ECO:0007669"/>
    <property type="project" value="UniProtKB-EC"/>
</dbReference>
<evidence type="ECO:0000256" key="8">
    <source>
        <dbReference type="ARBA" id="ARBA00023204"/>
    </source>
</evidence>
<keyword evidence="5" id="KW-0227">DNA damage</keyword>
<dbReference type="PANTHER" id="PTHR22748:SF26">
    <property type="entry name" value="ENDONUCLEASE_EXONUCLEASE_PHOSPHATASE DOMAIN-CONTAINING PROTEIN"/>
    <property type="match status" value="1"/>
</dbReference>
<feature type="site" description="Important for catalytic activity" evidence="11">
    <location>
        <position position="251"/>
    </location>
</feature>
<reference evidence="14" key="3">
    <citation type="submission" date="2025-09" db="UniProtKB">
        <authorList>
            <consortium name="Ensembl"/>
        </authorList>
    </citation>
    <scope>IDENTIFICATION</scope>
</reference>
<dbReference type="Proteomes" id="UP000314983">
    <property type="component" value="Chromosome 14"/>
</dbReference>
<feature type="binding site" evidence="10">
    <location>
        <position position="275"/>
    </location>
    <ligand>
        <name>Mg(2+)</name>
        <dbReference type="ChEBI" id="CHEBI:18420"/>
        <label>1</label>
    </ligand>
</feature>
<evidence type="ECO:0000313" key="15">
    <source>
        <dbReference type="Proteomes" id="UP000314983"/>
    </source>
</evidence>
<dbReference type="EC" id="3.1.11.2" evidence="3"/>
<feature type="binding site" evidence="10">
    <location>
        <position position="191"/>
    </location>
    <ligand>
        <name>Mg(2+)</name>
        <dbReference type="ChEBI" id="CHEBI:18420"/>
        <label>1</label>
    </ligand>
</feature>
<dbReference type="GO" id="GO:0003906">
    <property type="term" value="F:DNA-(apurinic or apyrimidinic site) endonuclease activity"/>
    <property type="evidence" value="ECO:0007669"/>
    <property type="project" value="TreeGrafter"/>
</dbReference>
<proteinExistence type="inferred from homology"/>
<accession>A0AAY5F531</accession>
<feature type="binding site" evidence="10">
    <location>
        <position position="276"/>
    </location>
    <ligand>
        <name>Mg(2+)</name>
        <dbReference type="ChEBI" id="CHEBI:18420"/>
        <label>1</label>
    </ligand>
</feature>
<dbReference type="GO" id="GO:0006284">
    <property type="term" value="P:base-excision repair"/>
    <property type="evidence" value="ECO:0007669"/>
    <property type="project" value="TreeGrafter"/>
</dbReference>
<dbReference type="GO" id="GO:0046872">
    <property type="term" value="F:metal ion binding"/>
    <property type="evidence" value="ECO:0007669"/>
    <property type="project" value="UniProtKB-KW"/>
</dbReference>
<dbReference type="InterPro" id="IPR004808">
    <property type="entry name" value="AP_endonuc_1"/>
</dbReference>
<keyword evidence="6" id="KW-0378">Hydrolase</keyword>
<keyword evidence="7 10" id="KW-0460">Magnesium</keyword>
<dbReference type="Gene3D" id="3.60.10.10">
    <property type="entry name" value="Endonuclease/exonuclease/phosphatase"/>
    <property type="match status" value="1"/>
</dbReference>
<sequence length="543" mass="62316">MKTCDSEENQHKMEEGSYQATEQISVDRGNTKGADMASAHPETLHVLTWNVNGLPTALHPNKRVDPETNEHLFSKIIKDAHVVLLQETHIGEKNKNVIQKLSSNWHLHYTVYKTKERGVAILVNKKLQFQVSKEFKHSYGEYIVLQCEIEGQTYILVSVYNHKSDKELLSGLSDHLQQYTTGVLVIGGDFNTVLNPYMDKLVETTSQDQSALLPSLKNFMRAHQLVDVWRRSTKIKCFYTFYRNNSNSRIDYFFLPEECVWHVKRCEINDVPSDDHLPISLYLNSGDSAANIPLNPIVRAQPWEESIPWMYKVRSTEIEEAIKALQVSDTPRPNGRPVSDYKKRSPEVIQELMDTYHRICNGLFNFDTSFSASFAKQNFLFFNVDYVILATIVARHLECSLEPCNHRRVDYETHVPICYRIVGHDVISVEWGELEKAISNVLQAGNPLLNILERMLPREGSRILLYYGCPLTPVLRSFLVRNRAEDDLEQNLNVTPAEPLRVYGDDVIAVIPRVPPNFDQDLECGAFIVRRSTASVLHVLHYN</sequence>
<evidence type="ECO:0000256" key="11">
    <source>
        <dbReference type="PIRSR" id="PIRSR604808-3"/>
    </source>
</evidence>
<feature type="binding site" evidence="10">
    <location>
        <position position="87"/>
    </location>
    <ligand>
        <name>Mg(2+)</name>
        <dbReference type="ChEBI" id="CHEBI:18420"/>
        <label>1</label>
    </ligand>
</feature>
<feature type="site" description="Transition state stabilizer" evidence="11">
    <location>
        <position position="191"/>
    </location>
</feature>
<dbReference type="GO" id="GO:0005634">
    <property type="term" value="C:nucleus"/>
    <property type="evidence" value="ECO:0007669"/>
    <property type="project" value="TreeGrafter"/>
</dbReference>
<evidence type="ECO:0000256" key="9">
    <source>
        <dbReference type="PIRSR" id="PIRSR604808-1"/>
    </source>
</evidence>
<evidence type="ECO:0000256" key="6">
    <source>
        <dbReference type="ARBA" id="ARBA00022801"/>
    </source>
</evidence>
<feature type="active site" description="Proton acceptor" evidence="9">
    <location>
        <position position="276"/>
    </location>
</feature>
<evidence type="ECO:0000256" key="10">
    <source>
        <dbReference type="PIRSR" id="PIRSR604808-2"/>
    </source>
</evidence>
<gene>
    <name evidence="14" type="primary">LOC113587493</name>
</gene>
<comment type="cofactor">
    <cofactor evidence="10">
        <name>Mg(2+)</name>
        <dbReference type="ChEBI" id="CHEBI:18420"/>
    </cofactor>
    <cofactor evidence="10">
        <name>Mn(2+)</name>
        <dbReference type="ChEBI" id="CHEBI:29035"/>
    </cofactor>
    <text evidence="10">Probably binds two magnesium or manganese ions per subunit.</text>
</comment>
<keyword evidence="10" id="KW-0464">Manganese</keyword>
<feature type="active site" description="Proton donor/acceptor" evidence="9">
    <location>
        <position position="189"/>
    </location>
</feature>
<evidence type="ECO:0000256" key="5">
    <source>
        <dbReference type="ARBA" id="ARBA00022763"/>
    </source>
</evidence>
<reference evidence="14" key="2">
    <citation type="submission" date="2025-08" db="UniProtKB">
        <authorList>
            <consortium name="Ensembl"/>
        </authorList>
    </citation>
    <scope>IDENTIFICATION</scope>
</reference>
<dbReference type="GeneID" id="113587493"/>
<keyword evidence="8" id="KW-0234">DNA repair</keyword>
<feature type="region of interest" description="Disordered" evidence="12">
    <location>
        <begin position="1"/>
        <end position="23"/>
    </location>
</feature>
<dbReference type="InterPro" id="IPR036691">
    <property type="entry name" value="Endo/exonu/phosph_ase_sf"/>
</dbReference>
<feature type="binding site" evidence="10">
    <location>
        <position position="50"/>
    </location>
    <ligand>
        <name>Mg(2+)</name>
        <dbReference type="ChEBI" id="CHEBI:18420"/>
        <label>1</label>
    </ligand>
</feature>
<dbReference type="Ensembl" id="ENSEEET00000053904.1">
    <property type="protein sequence ID" value="ENSEEEP00000064178.1"/>
    <property type="gene ID" value="ENSEEEG00000025915.1"/>
</dbReference>
<feature type="binding site" evidence="10">
    <location>
        <position position="189"/>
    </location>
    <ligand>
        <name>Mg(2+)</name>
        <dbReference type="ChEBI" id="CHEBI:18420"/>
        <label>1</label>
    </ligand>
</feature>
<dbReference type="GO" id="GO:0008081">
    <property type="term" value="F:phosphoric diester hydrolase activity"/>
    <property type="evidence" value="ECO:0007669"/>
    <property type="project" value="TreeGrafter"/>
</dbReference>
<name>A0AAY5F531_ELEEL</name>
<dbReference type="InterPro" id="IPR005135">
    <property type="entry name" value="Endo/exonuclease/phosphatase"/>
</dbReference>
<evidence type="ECO:0000256" key="2">
    <source>
        <dbReference type="ARBA" id="ARBA00007092"/>
    </source>
</evidence>
<keyword evidence="15" id="KW-1185">Reference proteome</keyword>
<evidence type="ECO:0000313" key="14">
    <source>
        <dbReference type="Ensembl" id="ENSEEEP00000064178.1"/>
    </source>
</evidence>
<evidence type="ECO:0000256" key="1">
    <source>
        <dbReference type="ARBA" id="ARBA00000493"/>
    </source>
</evidence>
<dbReference type="Pfam" id="PF03372">
    <property type="entry name" value="Exo_endo_phos"/>
    <property type="match status" value="1"/>
</dbReference>
<feature type="site" description="Interaction with DNA substrate" evidence="11">
    <location>
        <position position="276"/>
    </location>
</feature>
<evidence type="ECO:0000259" key="13">
    <source>
        <dbReference type="Pfam" id="PF03372"/>
    </source>
</evidence>
<protein>
    <recommendedName>
        <fullName evidence="3">exodeoxyribonuclease III</fullName>
        <ecNumber evidence="3">3.1.11.2</ecNumber>
    </recommendedName>
</protein>